<comment type="caution">
    <text evidence="1">The sequence shown here is derived from an EMBL/GenBank/DDBJ whole genome shotgun (WGS) entry which is preliminary data.</text>
</comment>
<dbReference type="Proteomes" id="UP000601099">
    <property type="component" value="Unassembled WGS sequence"/>
</dbReference>
<organism evidence="1 2">
    <name type="scientific">Hymenobacter guriensis</name>
    <dbReference type="NCBI Taxonomy" id="2793065"/>
    <lineage>
        <taxon>Bacteria</taxon>
        <taxon>Pseudomonadati</taxon>
        <taxon>Bacteroidota</taxon>
        <taxon>Cytophagia</taxon>
        <taxon>Cytophagales</taxon>
        <taxon>Hymenobacteraceae</taxon>
        <taxon>Hymenobacter</taxon>
    </lineage>
</organism>
<sequence length="244" mass="27766">MRFAASLLLFALLSFTGCEPEFRQCPTTHTDPTKQLYNDVLIELIEHGLYRAYLPKTNNDYIQRHFEEVYAGTWPIESSHTDSVWLRTQEAIFQNQLFQDSARFQTFYLNVALSRYTHLAQLPNQIGNLQSSYKQIADLVYQLAPGLEQATLDSLNSLQNLMQPSDFQLCTARLLPTPTRYMGSQDKAAGLITLSRIAFNPAKTQALLAYGWQCGGKCGYGEVLLVEKVAGRWRIRQAVETWIS</sequence>
<dbReference type="PROSITE" id="PS51257">
    <property type="entry name" value="PROKAR_LIPOPROTEIN"/>
    <property type="match status" value="1"/>
</dbReference>
<dbReference type="RefSeq" id="WP_196954570.1">
    <property type="nucleotide sequence ID" value="NZ_JADWYK010000004.1"/>
</dbReference>
<accession>A0ABS0L1T4</accession>
<dbReference type="EMBL" id="JADWYK010000004">
    <property type="protein sequence ID" value="MBG8553543.1"/>
    <property type="molecule type" value="Genomic_DNA"/>
</dbReference>
<protein>
    <submittedName>
        <fullName evidence="1">Uncharacterized protein</fullName>
    </submittedName>
</protein>
<name>A0ABS0L1T4_9BACT</name>
<keyword evidence="2" id="KW-1185">Reference proteome</keyword>
<evidence type="ECO:0000313" key="1">
    <source>
        <dbReference type="EMBL" id="MBG8553543.1"/>
    </source>
</evidence>
<proteinExistence type="predicted"/>
<reference evidence="1 2" key="1">
    <citation type="submission" date="2020-11" db="EMBL/GenBank/DDBJ databases">
        <title>Hymenobacter sp.</title>
        <authorList>
            <person name="Kim M.K."/>
        </authorList>
    </citation>
    <scope>NUCLEOTIDE SEQUENCE [LARGE SCALE GENOMIC DNA]</scope>
    <source>
        <strain evidence="1 2">BT594</strain>
    </source>
</reference>
<evidence type="ECO:0000313" key="2">
    <source>
        <dbReference type="Proteomes" id="UP000601099"/>
    </source>
</evidence>
<gene>
    <name evidence="1" type="ORF">I5L79_08295</name>
</gene>